<dbReference type="InterPro" id="IPR001611">
    <property type="entry name" value="Leu-rich_rpt"/>
</dbReference>
<gene>
    <name evidence="3" type="ORF">CHIRRI_LOCUS13323</name>
</gene>
<dbReference type="PANTHER" id="PTHR24373">
    <property type="entry name" value="SLIT RELATED LEUCINE-RICH REPEAT NEURONAL PROTEIN"/>
    <property type="match status" value="1"/>
</dbReference>
<dbReference type="AlphaFoldDB" id="A0A9N9WV64"/>
<dbReference type="EMBL" id="OU895880">
    <property type="protein sequence ID" value="CAG9810510.1"/>
    <property type="molecule type" value="Genomic_DNA"/>
</dbReference>
<dbReference type="Proteomes" id="UP001153620">
    <property type="component" value="Chromosome 4"/>
</dbReference>
<reference evidence="3" key="2">
    <citation type="submission" date="2022-10" db="EMBL/GenBank/DDBJ databases">
        <authorList>
            <consortium name="ENA_rothamsted_submissions"/>
            <consortium name="culmorum"/>
            <person name="King R."/>
        </authorList>
    </citation>
    <scope>NUCLEOTIDE SEQUENCE</scope>
</reference>
<dbReference type="OrthoDB" id="694479at2759"/>
<dbReference type="Gene3D" id="3.80.10.10">
    <property type="entry name" value="Ribonuclease Inhibitor"/>
    <property type="match status" value="1"/>
</dbReference>
<organism evidence="3 4">
    <name type="scientific">Chironomus riparius</name>
    <dbReference type="NCBI Taxonomy" id="315576"/>
    <lineage>
        <taxon>Eukaryota</taxon>
        <taxon>Metazoa</taxon>
        <taxon>Ecdysozoa</taxon>
        <taxon>Arthropoda</taxon>
        <taxon>Hexapoda</taxon>
        <taxon>Insecta</taxon>
        <taxon>Pterygota</taxon>
        <taxon>Neoptera</taxon>
        <taxon>Endopterygota</taxon>
        <taxon>Diptera</taxon>
        <taxon>Nematocera</taxon>
        <taxon>Chironomoidea</taxon>
        <taxon>Chironomidae</taxon>
        <taxon>Chironominae</taxon>
        <taxon>Chironomus</taxon>
    </lineage>
</organism>
<dbReference type="InterPro" id="IPR032675">
    <property type="entry name" value="LRR_dom_sf"/>
</dbReference>
<accession>A0A9N9WV64</accession>
<dbReference type="Pfam" id="PF13855">
    <property type="entry name" value="LRR_8"/>
    <property type="match status" value="1"/>
</dbReference>
<keyword evidence="1 2" id="KW-0732">Signal</keyword>
<dbReference type="InterPro" id="IPR050328">
    <property type="entry name" value="Dev_Immune_Receptor"/>
</dbReference>
<reference evidence="3" key="1">
    <citation type="submission" date="2022-01" db="EMBL/GenBank/DDBJ databases">
        <authorList>
            <person name="King R."/>
        </authorList>
    </citation>
    <scope>NUCLEOTIDE SEQUENCE</scope>
</reference>
<keyword evidence="4" id="KW-1185">Reference proteome</keyword>
<name>A0A9N9WV64_9DIPT</name>
<dbReference type="PANTHER" id="PTHR24373:SF275">
    <property type="entry name" value="TIR DOMAIN-CONTAINING PROTEIN"/>
    <property type="match status" value="1"/>
</dbReference>
<proteinExistence type="predicted"/>
<feature type="signal peptide" evidence="2">
    <location>
        <begin position="1"/>
        <end position="21"/>
    </location>
</feature>
<evidence type="ECO:0000256" key="1">
    <source>
        <dbReference type="ARBA" id="ARBA00022729"/>
    </source>
</evidence>
<sequence length="391" mass="44992">MIKLAILLVSIFLGLFASTKSISFECRFISGSWGAELGTIYYCQVQNSVTITSLDAVEIDDISGYHETGYNNDKVNAFHIVNKGKIHFFPRGLIRFFKNLKAIQIRNTGLKEIHQSDLKVFLNLKAIFLQVSQLEVLEKDLFKFNHNLEMIYLNKNKISHIDPNLFDSLTKLRHLALEFNMCTTTAGYNATELQNAIKIVKDKCENSDYPKMEKKVKNLEIEANHSTFQNVAKKLEKLEIEVQNSKFSNTFHRRLQDLKAVQTRSEVITTTTTYEEISTTEAIKCPQLEVCSALESKINHFETILKDMNLRTSNTDQKIAAMDERNSKFIKEMTTTLKDVKATNDQHFVTIMRFIVNFEKKLEAIYENLAGIDIIQEKLINKINKIEPEQV</sequence>
<feature type="chain" id="PRO_5040350596" evidence="2">
    <location>
        <begin position="22"/>
        <end position="391"/>
    </location>
</feature>
<protein>
    <submittedName>
        <fullName evidence="3">Uncharacterized protein</fullName>
    </submittedName>
</protein>
<evidence type="ECO:0000313" key="3">
    <source>
        <dbReference type="EMBL" id="CAG9810510.1"/>
    </source>
</evidence>
<dbReference type="SUPFAM" id="SSF52058">
    <property type="entry name" value="L domain-like"/>
    <property type="match status" value="1"/>
</dbReference>
<evidence type="ECO:0000256" key="2">
    <source>
        <dbReference type="SAM" id="SignalP"/>
    </source>
</evidence>
<evidence type="ECO:0000313" key="4">
    <source>
        <dbReference type="Proteomes" id="UP001153620"/>
    </source>
</evidence>